<reference evidence="1" key="1">
    <citation type="journal article" date="2015" name="Nature">
        <title>Complex archaea that bridge the gap between prokaryotes and eukaryotes.</title>
        <authorList>
            <person name="Spang A."/>
            <person name="Saw J.H."/>
            <person name="Jorgensen S.L."/>
            <person name="Zaremba-Niedzwiedzka K."/>
            <person name="Martijn J."/>
            <person name="Lind A.E."/>
            <person name="van Eijk R."/>
            <person name="Schleper C."/>
            <person name="Guy L."/>
            <person name="Ettema T.J."/>
        </authorList>
    </citation>
    <scope>NUCLEOTIDE SEQUENCE</scope>
</reference>
<evidence type="ECO:0000313" key="1">
    <source>
        <dbReference type="EMBL" id="KKM91861.1"/>
    </source>
</evidence>
<comment type="caution">
    <text evidence="1">The sequence shown here is derived from an EMBL/GenBank/DDBJ whole genome shotgun (WGS) entry which is preliminary data.</text>
</comment>
<dbReference type="AlphaFoldDB" id="A0A0F9LXL0"/>
<dbReference type="EMBL" id="LAZR01006476">
    <property type="protein sequence ID" value="KKM91861.1"/>
    <property type="molecule type" value="Genomic_DNA"/>
</dbReference>
<name>A0A0F9LXL0_9ZZZZ</name>
<accession>A0A0F9LXL0</accession>
<organism evidence="1">
    <name type="scientific">marine sediment metagenome</name>
    <dbReference type="NCBI Taxonomy" id="412755"/>
    <lineage>
        <taxon>unclassified sequences</taxon>
        <taxon>metagenomes</taxon>
        <taxon>ecological metagenomes</taxon>
    </lineage>
</organism>
<protein>
    <submittedName>
        <fullName evidence="1">Uncharacterized protein</fullName>
    </submittedName>
</protein>
<proteinExistence type="predicted"/>
<gene>
    <name evidence="1" type="ORF">LCGC14_1224270</name>
</gene>
<sequence length="75" mass="8474">MNCTQTKDSQQGTILTFEDLKDGQWFNWEDTSSPCIKIRGDLYFNVHAGYSSSNSPSCRCQVLLVDGSISWHVVK</sequence>